<protein>
    <submittedName>
        <fullName evidence="2">Uncharacterized protein</fullName>
    </submittedName>
</protein>
<sequence>MTIFLSTVILASLFLVSGLAFCFEGFKIPAFRFLRSQAAALVLVPLAGAWFLWILYNLTEADFGQYKYILMAIFGGAGLLSFKYLPDFLSVRGLSVLMILSLREFLNSAYMVDEAYKFLFVLDCYILVVAFVYFGCLPYRMRDLFEWIFEKSARRKMVAAVFLLEAVSLFAVSLTY</sequence>
<evidence type="ECO:0000313" key="3">
    <source>
        <dbReference type="Proteomes" id="UP001275932"/>
    </source>
</evidence>
<gene>
    <name evidence="2" type="ORF">MOX91_04395</name>
</gene>
<keyword evidence="1" id="KW-0472">Membrane</keyword>
<proteinExistence type="predicted"/>
<keyword evidence="1" id="KW-0812">Transmembrane</keyword>
<feature type="transmembrane region" description="Helical" evidence="1">
    <location>
        <begin position="68"/>
        <end position="85"/>
    </location>
</feature>
<comment type="caution">
    <text evidence="2">The sequence shown here is derived from an EMBL/GenBank/DDBJ whole genome shotgun (WGS) entry which is preliminary data.</text>
</comment>
<feature type="transmembrane region" description="Helical" evidence="1">
    <location>
        <begin position="38"/>
        <end position="56"/>
    </location>
</feature>
<feature type="transmembrane region" description="Helical" evidence="1">
    <location>
        <begin position="115"/>
        <end position="136"/>
    </location>
</feature>
<feature type="transmembrane region" description="Helical" evidence="1">
    <location>
        <begin position="157"/>
        <end position="175"/>
    </location>
</feature>
<dbReference type="EMBL" id="JALBUT010000004">
    <property type="protein sequence ID" value="MDX8415419.1"/>
    <property type="molecule type" value="Genomic_DNA"/>
</dbReference>
<evidence type="ECO:0000313" key="2">
    <source>
        <dbReference type="EMBL" id="MDX8415419.1"/>
    </source>
</evidence>
<keyword evidence="3" id="KW-1185">Reference proteome</keyword>
<organism evidence="2 3">
    <name type="scientific">Intestinicryptomonas porci</name>
    <dbReference type="NCBI Taxonomy" id="2926320"/>
    <lineage>
        <taxon>Bacteria</taxon>
        <taxon>Pseudomonadati</taxon>
        <taxon>Verrucomicrobiota</taxon>
        <taxon>Opitutia</taxon>
        <taxon>Opitutales</taxon>
        <taxon>Intestinicryptomonaceae</taxon>
        <taxon>Intestinicryptomonas</taxon>
    </lineage>
</organism>
<dbReference type="Proteomes" id="UP001275932">
    <property type="component" value="Unassembled WGS sequence"/>
</dbReference>
<keyword evidence="1" id="KW-1133">Transmembrane helix</keyword>
<evidence type="ECO:0000256" key="1">
    <source>
        <dbReference type="SAM" id="Phobius"/>
    </source>
</evidence>
<name>A0ABU4WGS9_9BACT</name>
<dbReference type="RefSeq" id="WP_370396867.1">
    <property type="nucleotide sequence ID" value="NZ_JALBUT010000004.1"/>
</dbReference>
<accession>A0ABU4WGS9</accession>
<reference evidence="2 3" key="1">
    <citation type="submission" date="2022-03" db="EMBL/GenBank/DDBJ databases">
        <title>Novel taxa within the pig intestine.</title>
        <authorList>
            <person name="Wylensek D."/>
            <person name="Bishof K."/>
            <person name="Afrizal A."/>
            <person name="Clavel T."/>
        </authorList>
    </citation>
    <scope>NUCLEOTIDE SEQUENCE [LARGE SCALE GENOMIC DNA]</scope>
    <source>
        <strain evidence="2 3">CLA-KB-P66</strain>
    </source>
</reference>